<name>X1EY90_9ZZZZ</name>
<dbReference type="InterPro" id="IPR027558">
    <property type="entry name" value="Pre_pil_HX9DG_C"/>
</dbReference>
<protein>
    <submittedName>
        <fullName evidence="1">Uncharacterized protein</fullName>
    </submittedName>
</protein>
<sequence>DLFRQILRAQKSGKELTPEEQETRAACVKRLKNLGGAWLIYTADSEGRMPENLEALLPYLGGAGARPLLACPSADESIPGYIYVKSADNMFRLEAPEEVMLIFDKRGNHRGGRNVLFVDEHVEWINEETFQKRWAEQRQKCDLPALKERGDRVEE</sequence>
<organism evidence="1">
    <name type="scientific">marine sediment metagenome</name>
    <dbReference type="NCBI Taxonomy" id="412755"/>
    <lineage>
        <taxon>unclassified sequences</taxon>
        <taxon>metagenomes</taxon>
        <taxon>ecological metagenomes</taxon>
    </lineage>
</organism>
<comment type="caution">
    <text evidence="1">The sequence shown here is derived from an EMBL/GenBank/DDBJ whole genome shotgun (WGS) entry which is preliminary data.</text>
</comment>
<dbReference type="AlphaFoldDB" id="X1EY90"/>
<dbReference type="EMBL" id="BARU01005575">
    <property type="protein sequence ID" value="GAH38376.1"/>
    <property type="molecule type" value="Genomic_DNA"/>
</dbReference>
<feature type="non-terminal residue" evidence="1">
    <location>
        <position position="1"/>
    </location>
</feature>
<gene>
    <name evidence="1" type="ORF">S03H2_10888</name>
</gene>
<evidence type="ECO:0000313" key="1">
    <source>
        <dbReference type="EMBL" id="GAH38376.1"/>
    </source>
</evidence>
<reference evidence="1" key="1">
    <citation type="journal article" date="2014" name="Front. Microbiol.">
        <title>High frequency of phylogenetically diverse reductive dehalogenase-homologous genes in deep subseafloor sedimentary metagenomes.</title>
        <authorList>
            <person name="Kawai M."/>
            <person name="Futagami T."/>
            <person name="Toyoda A."/>
            <person name="Takaki Y."/>
            <person name="Nishi S."/>
            <person name="Hori S."/>
            <person name="Arai W."/>
            <person name="Tsubouchi T."/>
            <person name="Morono Y."/>
            <person name="Uchiyama I."/>
            <person name="Ito T."/>
            <person name="Fujiyama A."/>
            <person name="Inagaki F."/>
            <person name="Takami H."/>
        </authorList>
    </citation>
    <scope>NUCLEOTIDE SEQUENCE</scope>
    <source>
        <strain evidence="1">Expedition CK06-06</strain>
    </source>
</reference>
<accession>X1EY90</accession>
<dbReference type="NCBIfam" id="TIGR04294">
    <property type="entry name" value="pre_pil_HX9DG"/>
    <property type="match status" value="1"/>
</dbReference>
<proteinExistence type="predicted"/>